<sequence>MQARTSAGAALGSADPAAARLVRLSRAMGWVTTIGIVLIGALVGAAFVVPSWARNLLLAKLGEVGNQLPLDAGNQALAAIIIAVPIAVMLWGLLNVRALFAEFARGQVFTATAATHLQRFGIAVLAQGALGPITATALALALSLGNPPGQRLLVLTFSSNDYVSVIVGGVLIAVAAVMREAARLADENASFV</sequence>
<feature type="transmembrane region" description="Helical" evidence="1">
    <location>
        <begin position="120"/>
        <end position="142"/>
    </location>
</feature>
<dbReference type="KEGG" id="rpx:Rpdx1_1095"/>
<evidence type="ECO:0000313" key="3">
    <source>
        <dbReference type="Proteomes" id="UP000001402"/>
    </source>
</evidence>
<dbReference type="EMBL" id="CP002418">
    <property type="protein sequence ID" value="ADU42721.1"/>
    <property type="molecule type" value="Genomic_DNA"/>
</dbReference>
<accession>E6VCL6</accession>
<keyword evidence="1" id="KW-1133">Transmembrane helix</keyword>
<evidence type="ECO:0008006" key="4">
    <source>
        <dbReference type="Google" id="ProtNLM"/>
    </source>
</evidence>
<proteinExistence type="predicted"/>
<reference evidence="2" key="1">
    <citation type="submission" date="2010-12" db="EMBL/GenBank/DDBJ databases">
        <title>Complete sequence of Rhodopseudomonas palustris DX-1.</title>
        <authorList>
            <consortium name="US DOE Joint Genome Institute"/>
            <person name="Lucas S."/>
            <person name="Copeland A."/>
            <person name="Lapidus A."/>
            <person name="Cheng J.-F."/>
            <person name="Goodwin L."/>
            <person name="Pitluck S."/>
            <person name="Misra M."/>
            <person name="Chertkov O."/>
            <person name="Detter J.C."/>
            <person name="Han C."/>
            <person name="Tapia R."/>
            <person name="Land M."/>
            <person name="Hauser L."/>
            <person name="Kyrpides N."/>
            <person name="Ivanova N."/>
            <person name="Ovchinnikova G."/>
            <person name="Logan B."/>
            <person name="Oda Y."/>
            <person name="Harwood C."/>
            <person name="Woyke T."/>
        </authorList>
    </citation>
    <scope>NUCLEOTIDE SEQUENCE [LARGE SCALE GENOMIC DNA]</scope>
    <source>
        <strain evidence="2">DX-1</strain>
    </source>
</reference>
<name>E6VCL6_RHOPX</name>
<dbReference type="AlphaFoldDB" id="E6VCL6"/>
<keyword evidence="1" id="KW-0472">Membrane</keyword>
<feature type="transmembrane region" description="Helical" evidence="1">
    <location>
        <begin position="30"/>
        <end position="53"/>
    </location>
</feature>
<dbReference type="OrthoDB" id="8157526at2"/>
<evidence type="ECO:0000313" key="2">
    <source>
        <dbReference type="EMBL" id="ADU42721.1"/>
    </source>
</evidence>
<dbReference type="STRING" id="652103.Rpdx1_1095"/>
<dbReference type="BioCyc" id="RPAL652103:RPDX1_RS05415-MONOMER"/>
<feature type="transmembrane region" description="Helical" evidence="1">
    <location>
        <begin position="162"/>
        <end position="178"/>
    </location>
</feature>
<organism evidence="2 3">
    <name type="scientific">Rhodopseudomonas palustris (strain DX-1)</name>
    <dbReference type="NCBI Taxonomy" id="652103"/>
    <lineage>
        <taxon>Bacteria</taxon>
        <taxon>Pseudomonadati</taxon>
        <taxon>Pseudomonadota</taxon>
        <taxon>Alphaproteobacteria</taxon>
        <taxon>Hyphomicrobiales</taxon>
        <taxon>Nitrobacteraceae</taxon>
        <taxon>Rhodopseudomonas</taxon>
    </lineage>
</organism>
<dbReference type="eggNOG" id="ENOG50339QN">
    <property type="taxonomic scope" value="Bacteria"/>
</dbReference>
<dbReference type="Proteomes" id="UP000001402">
    <property type="component" value="Chromosome"/>
</dbReference>
<feature type="transmembrane region" description="Helical" evidence="1">
    <location>
        <begin position="76"/>
        <end position="100"/>
    </location>
</feature>
<dbReference type="InterPro" id="IPR021354">
    <property type="entry name" value="DUF2975"/>
</dbReference>
<keyword evidence="1" id="KW-0812">Transmembrane</keyword>
<dbReference type="Pfam" id="PF11188">
    <property type="entry name" value="DUF2975"/>
    <property type="match status" value="1"/>
</dbReference>
<evidence type="ECO:0000256" key="1">
    <source>
        <dbReference type="SAM" id="Phobius"/>
    </source>
</evidence>
<gene>
    <name evidence="2" type="ordered locus">Rpdx1_1095</name>
</gene>
<protein>
    <recommendedName>
        <fullName evidence="4">DUF2975 domain-containing protein</fullName>
    </recommendedName>
</protein>
<dbReference type="HOGENOM" id="CLU_119384_1_0_5"/>